<dbReference type="OrthoDB" id="9778320at2"/>
<evidence type="ECO:0000256" key="1">
    <source>
        <dbReference type="SAM" id="Phobius"/>
    </source>
</evidence>
<dbReference type="Pfam" id="PF07833">
    <property type="entry name" value="Cu_amine_oxidN1"/>
    <property type="match status" value="1"/>
</dbReference>
<proteinExistence type="predicted"/>
<comment type="caution">
    <text evidence="3">The sequence shown here is derived from an EMBL/GenBank/DDBJ whole genome shotgun (WGS) entry which is preliminary data.</text>
</comment>
<sequence>MQLGDDDLVQTRWKLAMLSGLLVILLIGNTAYARNPDDYFFWSDVVPMPSCSSKPSRGGESGKSMEAAVVKDGKKVAMELPSCEEAQKSRVLVLVNGLYLQTVFGSGAEPFIENGRTMIPLRALADAFGFEVSWEQSEQKITLKNDDKMIILYIGKSDMLVDGEKLKLDEAVPMIKHDLTFLPVRQLAEILGVKVEWDGDTRTATFTDKQ</sequence>
<keyword evidence="4" id="KW-1185">Reference proteome</keyword>
<keyword evidence="1" id="KW-1133">Transmembrane helix</keyword>
<dbReference type="Gene3D" id="3.30.457.10">
    <property type="entry name" value="Copper amine oxidase-like, N-terminal domain"/>
    <property type="match status" value="1"/>
</dbReference>
<protein>
    <submittedName>
        <fullName evidence="3">Copper amine oxidase N-terminal domain-containing protein</fullName>
    </submittedName>
</protein>
<dbReference type="AlphaFoldDB" id="A0A4R5KLT2"/>
<dbReference type="InterPro" id="IPR012854">
    <property type="entry name" value="Cu_amine_oxidase-like_N"/>
</dbReference>
<evidence type="ECO:0000313" key="3">
    <source>
        <dbReference type="EMBL" id="TDF95450.1"/>
    </source>
</evidence>
<dbReference type="InterPro" id="IPR036582">
    <property type="entry name" value="Mao_N_sf"/>
</dbReference>
<name>A0A4R5KLT2_9BACL</name>
<keyword evidence="1" id="KW-0812">Transmembrane</keyword>
<organism evidence="3 4">
    <name type="scientific">Paenibacillus piri</name>
    <dbReference type="NCBI Taxonomy" id="2547395"/>
    <lineage>
        <taxon>Bacteria</taxon>
        <taxon>Bacillati</taxon>
        <taxon>Bacillota</taxon>
        <taxon>Bacilli</taxon>
        <taxon>Bacillales</taxon>
        <taxon>Paenibacillaceae</taxon>
        <taxon>Paenibacillus</taxon>
    </lineage>
</organism>
<dbReference type="SUPFAM" id="SSF55383">
    <property type="entry name" value="Copper amine oxidase, domain N"/>
    <property type="match status" value="1"/>
</dbReference>
<reference evidence="3 4" key="1">
    <citation type="submission" date="2019-03" db="EMBL/GenBank/DDBJ databases">
        <title>This is whole genome sequence of Paenibacillus sp MS74 strain.</title>
        <authorList>
            <person name="Trinh H.N."/>
        </authorList>
    </citation>
    <scope>NUCLEOTIDE SEQUENCE [LARGE SCALE GENOMIC DNA]</scope>
    <source>
        <strain evidence="3 4">MS74</strain>
    </source>
</reference>
<feature type="domain" description="Copper amine oxidase-like N-terminal" evidence="2">
    <location>
        <begin position="107"/>
        <end position="204"/>
    </location>
</feature>
<evidence type="ECO:0000313" key="4">
    <source>
        <dbReference type="Proteomes" id="UP000295636"/>
    </source>
</evidence>
<feature type="transmembrane region" description="Helical" evidence="1">
    <location>
        <begin position="15"/>
        <end position="33"/>
    </location>
</feature>
<evidence type="ECO:0000259" key="2">
    <source>
        <dbReference type="Pfam" id="PF07833"/>
    </source>
</evidence>
<dbReference type="Proteomes" id="UP000295636">
    <property type="component" value="Unassembled WGS sequence"/>
</dbReference>
<keyword evidence="1" id="KW-0472">Membrane</keyword>
<dbReference type="EMBL" id="SMRT01000010">
    <property type="protein sequence ID" value="TDF95450.1"/>
    <property type="molecule type" value="Genomic_DNA"/>
</dbReference>
<accession>A0A4R5KLT2</accession>
<gene>
    <name evidence="3" type="ORF">E1757_20285</name>
</gene>